<organism evidence="1 2">
    <name type="scientific">Equus caballus</name>
    <name type="common">Horse</name>
    <dbReference type="NCBI Taxonomy" id="9796"/>
    <lineage>
        <taxon>Eukaryota</taxon>
        <taxon>Metazoa</taxon>
        <taxon>Chordata</taxon>
        <taxon>Craniata</taxon>
        <taxon>Vertebrata</taxon>
        <taxon>Euteleostomi</taxon>
        <taxon>Mammalia</taxon>
        <taxon>Eutheria</taxon>
        <taxon>Laurasiatheria</taxon>
        <taxon>Perissodactyla</taxon>
        <taxon>Equidae</taxon>
        <taxon>Equus</taxon>
    </lineage>
</organism>
<keyword evidence="2" id="KW-1185">Reference proteome</keyword>
<accession>A0A9L0S0C9</accession>
<reference evidence="1" key="3">
    <citation type="submission" date="2025-09" db="UniProtKB">
        <authorList>
            <consortium name="Ensembl"/>
        </authorList>
    </citation>
    <scope>IDENTIFICATION</scope>
    <source>
        <strain evidence="1">Thoroughbred</strain>
    </source>
</reference>
<dbReference type="GeneTree" id="ENSGT01150000286925"/>
<evidence type="ECO:0000313" key="1">
    <source>
        <dbReference type="Ensembl" id="ENSECAP00000067504.1"/>
    </source>
</evidence>
<proteinExistence type="predicted"/>
<dbReference type="PANTHER" id="PTHR19446">
    <property type="entry name" value="REVERSE TRANSCRIPTASES"/>
    <property type="match status" value="1"/>
</dbReference>
<protein>
    <submittedName>
        <fullName evidence="1">Uncharacterized protein</fullName>
    </submittedName>
</protein>
<sequence length="154" mass="18696">MPIVPKAICRLNAIPIKVPMTFFTEIEQRILKHIWNNKRPQIAKGTLRKRNKARGSTLPDYKVYYKAIVIKTAWYWCKNKHRDQWNRIKSPEINLHIYGQLIFNKGAKNIQWRKKSLFKKWCWENWTDTCKRMNVDHHLTPYTKLNSKWIKDMN</sequence>
<reference evidence="1" key="2">
    <citation type="submission" date="2025-08" db="UniProtKB">
        <authorList>
            <consortium name="Ensembl"/>
        </authorList>
    </citation>
    <scope>IDENTIFICATION</scope>
    <source>
        <strain evidence="1">Thoroughbred</strain>
    </source>
</reference>
<dbReference type="AlphaFoldDB" id="A0A9L0S0C9"/>
<reference evidence="1 2" key="1">
    <citation type="journal article" date="2009" name="Science">
        <title>Genome sequence, comparative analysis, and population genetics of the domestic horse.</title>
        <authorList>
            <consortium name="Broad Institute Genome Sequencing Platform"/>
            <consortium name="Broad Institute Whole Genome Assembly Team"/>
            <person name="Wade C.M."/>
            <person name="Giulotto E."/>
            <person name="Sigurdsson S."/>
            <person name="Zoli M."/>
            <person name="Gnerre S."/>
            <person name="Imsland F."/>
            <person name="Lear T.L."/>
            <person name="Adelson D.L."/>
            <person name="Bailey E."/>
            <person name="Bellone R.R."/>
            <person name="Bloecker H."/>
            <person name="Distl O."/>
            <person name="Edgar R.C."/>
            <person name="Garber M."/>
            <person name="Leeb T."/>
            <person name="Mauceli E."/>
            <person name="MacLeod J.N."/>
            <person name="Penedo M.C.T."/>
            <person name="Raison J.M."/>
            <person name="Sharpe T."/>
            <person name="Vogel J."/>
            <person name="Andersson L."/>
            <person name="Antczak D.F."/>
            <person name="Biagi T."/>
            <person name="Binns M.M."/>
            <person name="Chowdhary B.P."/>
            <person name="Coleman S.J."/>
            <person name="Della Valle G."/>
            <person name="Fryc S."/>
            <person name="Guerin G."/>
            <person name="Hasegawa T."/>
            <person name="Hill E.W."/>
            <person name="Jurka J."/>
            <person name="Kiialainen A."/>
            <person name="Lindgren G."/>
            <person name="Liu J."/>
            <person name="Magnani E."/>
            <person name="Mickelson J.R."/>
            <person name="Murray J."/>
            <person name="Nergadze S.G."/>
            <person name="Onofrio R."/>
            <person name="Pedroni S."/>
            <person name="Piras M.F."/>
            <person name="Raudsepp T."/>
            <person name="Rocchi M."/>
            <person name="Roeed K.H."/>
            <person name="Ryder O.A."/>
            <person name="Searle S."/>
            <person name="Skow L."/>
            <person name="Swinburne J.E."/>
            <person name="Syvaenen A.C."/>
            <person name="Tozaki T."/>
            <person name="Valberg S.J."/>
            <person name="Vaudin M."/>
            <person name="White J.R."/>
            <person name="Zody M.C."/>
            <person name="Lander E.S."/>
            <person name="Lindblad-Toh K."/>
        </authorList>
    </citation>
    <scope>NUCLEOTIDE SEQUENCE [LARGE SCALE GENOMIC DNA]</scope>
    <source>
        <strain evidence="1 2">Thoroughbred</strain>
    </source>
</reference>
<dbReference type="Proteomes" id="UP000002281">
    <property type="component" value="Chromosome 19"/>
</dbReference>
<dbReference type="Ensembl" id="ENSECAT00000083270.1">
    <property type="protein sequence ID" value="ENSECAP00000067504.1"/>
    <property type="gene ID" value="ENSECAG00000044253.1"/>
</dbReference>
<name>A0A9L0S0C9_HORSE</name>
<evidence type="ECO:0000313" key="2">
    <source>
        <dbReference type="Proteomes" id="UP000002281"/>
    </source>
</evidence>